<evidence type="ECO:0000256" key="1">
    <source>
        <dbReference type="SAM" id="MobiDB-lite"/>
    </source>
</evidence>
<evidence type="ECO:0000313" key="2">
    <source>
        <dbReference type="EMBL" id="RZR71012.1"/>
    </source>
</evidence>
<gene>
    <name evidence="2" type="ORF">BHM03_00002878</name>
</gene>
<sequence length="92" mass="10411">MPELYTSTTYEPKLCLSRSQARVMPWANQEAELCTSVTYESKLCSSITHYPELRLRQLMRSSNSARPLTNLSYASGQSQARAMPSANHKPEQ</sequence>
<protein>
    <submittedName>
        <fullName evidence="2">Uncharacterized protein</fullName>
    </submittedName>
</protein>
<feature type="compositionally biased region" description="Polar residues" evidence="1">
    <location>
        <begin position="66"/>
        <end position="80"/>
    </location>
</feature>
<feature type="region of interest" description="Disordered" evidence="1">
    <location>
        <begin position="66"/>
        <end position="92"/>
    </location>
</feature>
<accession>A0A445M9T4</accession>
<dbReference type="EMBL" id="KV875482">
    <property type="protein sequence ID" value="RZR71012.1"/>
    <property type="molecule type" value="Genomic_DNA"/>
</dbReference>
<reference evidence="2" key="1">
    <citation type="journal article" date="2018" name="Data Brief">
        <title>Genome sequence data from 17 accessions of Ensete ventricosum, a staple food crop for millions in Ethiopia.</title>
        <authorList>
            <person name="Yemataw Z."/>
            <person name="Muzemil S."/>
            <person name="Ambachew D."/>
            <person name="Tripathi L."/>
            <person name="Tesfaye K."/>
            <person name="Chala A."/>
            <person name="Farbos A."/>
            <person name="O'Neill P."/>
            <person name="Moore K."/>
            <person name="Grant M."/>
            <person name="Studholme D.J."/>
        </authorList>
    </citation>
    <scope>NUCLEOTIDE SEQUENCE [LARGE SCALE GENOMIC DNA]</scope>
    <source>
        <tissue evidence="2">Leaf</tissue>
    </source>
</reference>
<name>A0A445M9T4_ENSVE</name>
<dbReference type="Proteomes" id="UP000290560">
    <property type="component" value="Unassembled WGS sequence"/>
</dbReference>
<proteinExistence type="predicted"/>
<dbReference type="AlphaFoldDB" id="A0A445M9T4"/>
<organism evidence="2">
    <name type="scientific">Ensete ventricosum</name>
    <name type="common">Abyssinian banana</name>
    <name type="synonym">Musa ensete</name>
    <dbReference type="NCBI Taxonomy" id="4639"/>
    <lineage>
        <taxon>Eukaryota</taxon>
        <taxon>Viridiplantae</taxon>
        <taxon>Streptophyta</taxon>
        <taxon>Embryophyta</taxon>
        <taxon>Tracheophyta</taxon>
        <taxon>Spermatophyta</taxon>
        <taxon>Magnoliopsida</taxon>
        <taxon>Liliopsida</taxon>
        <taxon>Zingiberales</taxon>
        <taxon>Musaceae</taxon>
        <taxon>Ensete</taxon>
    </lineage>
</organism>